<dbReference type="PROSITE" id="PS51379">
    <property type="entry name" value="4FE4S_FER_2"/>
    <property type="match status" value="1"/>
</dbReference>
<dbReference type="InterPro" id="IPR016169">
    <property type="entry name" value="FAD-bd_PCMH_sub2"/>
</dbReference>
<evidence type="ECO:0000259" key="8">
    <source>
        <dbReference type="PROSITE" id="PS51379"/>
    </source>
</evidence>
<dbReference type="Gene3D" id="1.10.1060.10">
    <property type="entry name" value="Alpha-helical ferredoxin"/>
    <property type="match status" value="1"/>
</dbReference>
<dbReference type="STRING" id="1232681.ADIS_1943"/>
<dbReference type="InterPro" id="IPR009051">
    <property type="entry name" value="Helical_ferredxn"/>
</dbReference>
<dbReference type="SUPFAM" id="SSF46548">
    <property type="entry name" value="alpha-helical ferredoxin"/>
    <property type="match status" value="1"/>
</dbReference>
<dbReference type="InterPro" id="IPR016164">
    <property type="entry name" value="FAD-linked_Oxase-like_C"/>
</dbReference>
<dbReference type="GO" id="GO:0051536">
    <property type="term" value="F:iron-sulfur cluster binding"/>
    <property type="evidence" value="ECO:0007669"/>
    <property type="project" value="UniProtKB-KW"/>
</dbReference>
<dbReference type="Pfam" id="PF02913">
    <property type="entry name" value="FAD-oxidase_C"/>
    <property type="match status" value="1"/>
</dbReference>
<dbReference type="GO" id="GO:0046872">
    <property type="term" value="F:metal ion binding"/>
    <property type="evidence" value="ECO:0007669"/>
    <property type="project" value="UniProtKB-KW"/>
</dbReference>
<sequence length="1006" mass="112248">MCLPFQTFFTPIAEFATLCANQPCKAQAKNNIFGIHAITPKTIAMSHTATEQSTFIQSLSERIAGDVLVDDYSLGIYSTDASIYQIRPLAVVLPRHEEDVKTALKLAADHGVCILPRGGGTSLAGQTVGKSMILDFSKYMHATLEINQEERWVRVQPGKVRDVLNDELAPLGLHFAVDPATSSRANVGGMTGNNSSGTKSILYGKTVDHVLEARVLLADGTEMTLSKKTPEAYREIAAKDDREGQIYREFGQLIETHQEEIKARFPKVMRRVGGYNLDEFVYTDQWNLAKLVTGSEGTLATTLELKLNLEPLPQYKSVCVIHFSDLLEAIGSVTSILGYNPSAVEILDKIVVDLSRENLTTKRHCHFISGNPAAILIVEFYGISMDDVMQRPMAMIQDLQEKGLGYAYPLFPQGEAYEDVWLVRKKGLGLMLGIKGKKKPLPFIEDAAIPTDNLKEYIDRTLQICEKHGAAVSMYAHVSVGVIHVRPILDLREADDIERLKNIAEDTFNLVLEYGGSWSGEHGDGLVRSAFNERFFGKELYQAFIQVKRLFDPENRMNPGKIVEAQTIEHNLRYGTQYRDQVPKASYHYRSEQSFEEAVHMCTGVGECRKLLGGTMCPSFKATRDEEHSTRGRANALRLAMSGQLDKDGLASKRLQETLSLCLSCKACKSECPSNVDMAKLKSDVMQLYYDQNGTSRRDRLIRDSAKAARLFSGPFAKAVNALQASKPFRKSLEKVAGFSSERTLPAYASEPFYRWFDRNAAQPDHLQKEVVLFADTYLNFHEPDIGKSALKLLNACGYRVHLANVGCCQRPKISHGFLREAKAQGNETIRQLLPYLDRGLTVVVCEPSCASAFNDDFPDLMDSPEIAQKLKNQVLMIDVFLAREKDAGRLEHTLRPKDKRMVIHGHCHQKALYGTQSMKKLMGNAHQVMEIPSGCCGMAGSFGYEKEHLELSRKIGEEILFPAVRKLEAGNSLAACGFSCRHQIDHFTGKKARHWVELVEVVKGE</sequence>
<dbReference type="InterPro" id="IPR004113">
    <property type="entry name" value="FAD-bd_oxidored_4_C"/>
</dbReference>
<dbReference type="InterPro" id="IPR017896">
    <property type="entry name" value="4Fe4S_Fe-S-bd"/>
</dbReference>
<dbReference type="Pfam" id="PF01565">
    <property type="entry name" value="FAD_binding_4"/>
    <property type="match status" value="1"/>
</dbReference>
<dbReference type="Gene3D" id="3.30.465.10">
    <property type="match status" value="1"/>
</dbReference>
<accession>R7ZTU0</accession>
<feature type="domain" description="4Fe-4S ferredoxin-type" evidence="8">
    <location>
        <begin position="653"/>
        <end position="684"/>
    </location>
</feature>
<evidence type="ECO:0000256" key="4">
    <source>
        <dbReference type="ARBA" id="ARBA00022827"/>
    </source>
</evidence>
<dbReference type="InterPro" id="IPR006094">
    <property type="entry name" value="Oxid_FAD_bind_N"/>
</dbReference>
<keyword evidence="2" id="KW-0285">Flavoprotein</keyword>
<keyword evidence="11" id="KW-1185">Reference proteome</keyword>
<dbReference type="SUPFAM" id="SSF56176">
    <property type="entry name" value="FAD-binding/transporter-associated domain-like"/>
    <property type="match status" value="1"/>
</dbReference>
<evidence type="ECO:0000256" key="7">
    <source>
        <dbReference type="ARBA" id="ARBA00023014"/>
    </source>
</evidence>
<evidence type="ECO:0000256" key="1">
    <source>
        <dbReference type="ARBA" id="ARBA00001974"/>
    </source>
</evidence>
<evidence type="ECO:0000256" key="3">
    <source>
        <dbReference type="ARBA" id="ARBA00022723"/>
    </source>
</evidence>
<dbReference type="Proteomes" id="UP000013909">
    <property type="component" value="Unassembled WGS sequence"/>
</dbReference>
<dbReference type="PANTHER" id="PTHR11748">
    <property type="entry name" value="D-LACTATE DEHYDROGENASE"/>
    <property type="match status" value="1"/>
</dbReference>
<dbReference type="GO" id="GO:0071949">
    <property type="term" value="F:FAD binding"/>
    <property type="evidence" value="ECO:0007669"/>
    <property type="project" value="InterPro"/>
</dbReference>
<comment type="cofactor">
    <cofactor evidence="1">
        <name>FAD</name>
        <dbReference type="ChEBI" id="CHEBI:57692"/>
    </cofactor>
</comment>
<dbReference type="AlphaFoldDB" id="R7ZTU0"/>
<comment type="caution">
    <text evidence="10">The sequence shown here is derived from an EMBL/GenBank/DDBJ whole genome shotgun (WGS) entry which is preliminary data.</text>
</comment>
<keyword evidence="7" id="KW-0411">Iron-sulfur</keyword>
<name>R7ZTU0_9BACT</name>
<dbReference type="PROSITE" id="PS00198">
    <property type="entry name" value="4FE4S_FER_1"/>
    <property type="match status" value="1"/>
</dbReference>
<dbReference type="GO" id="GO:0004458">
    <property type="term" value="F:D-lactate dehydrogenase (cytochrome) activity"/>
    <property type="evidence" value="ECO:0007669"/>
    <property type="project" value="TreeGrafter"/>
</dbReference>
<dbReference type="PROSITE" id="PS51387">
    <property type="entry name" value="FAD_PCMH"/>
    <property type="match status" value="1"/>
</dbReference>
<evidence type="ECO:0000256" key="5">
    <source>
        <dbReference type="ARBA" id="ARBA00023002"/>
    </source>
</evidence>
<keyword evidence="6" id="KW-0408">Iron</keyword>
<proteinExistence type="predicted"/>
<evidence type="ECO:0000259" key="9">
    <source>
        <dbReference type="PROSITE" id="PS51387"/>
    </source>
</evidence>
<protein>
    <submittedName>
        <fullName evidence="10">Fe-S protein</fullName>
    </submittedName>
</protein>
<dbReference type="InterPro" id="IPR036318">
    <property type="entry name" value="FAD-bd_PCMH-like_sf"/>
</dbReference>
<keyword evidence="4" id="KW-0274">FAD</keyword>
<dbReference type="Gene3D" id="1.10.45.10">
    <property type="entry name" value="Vanillyl-alcohol Oxidase, Chain A, domain 4"/>
    <property type="match status" value="1"/>
</dbReference>
<evidence type="ECO:0000256" key="2">
    <source>
        <dbReference type="ARBA" id="ARBA00022630"/>
    </source>
</evidence>
<feature type="domain" description="FAD-binding PCMH-type" evidence="9">
    <location>
        <begin position="84"/>
        <end position="312"/>
    </location>
</feature>
<dbReference type="GO" id="GO:1903457">
    <property type="term" value="P:lactate catabolic process"/>
    <property type="evidence" value="ECO:0007669"/>
    <property type="project" value="TreeGrafter"/>
</dbReference>
<dbReference type="PANTHER" id="PTHR11748:SF119">
    <property type="entry name" value="D-2-HYDROXYGLUTARATE DEHYDROGENASE"/>
    <property type="match status" value="1"/>
</dbReference>
<dbReference type="Gene3D" id="3.30.70.2740">
    <property type="match status" value="1"/>
</dbReference>
<dbReference type="InterPro" id="IPR016166">
    <property type="entry name" value="FAD-bd_PCMH"/>
</dbReference>
<dbReference type="SUPFAM" id="SSF55103">
    <property type="entry name" value="FAD-linked oxidases, C-terminal domain"/>
    <property type="match status" value="1"/>
</dbReference>
<gene>
    <name evidence="10" type="ORF">ADIS_1943</name>
</gene>
<dbReference type="EMBL" id="AQHR01000051">
    <property type="protein sequence ID" value="EON77540.1"/>
    <property type="molecule type" value="Genomic_DNA"/>
</dbReference>
<keyword evidence="5" id="KW-0560">Oxidoreductase</keyword>
<dbReference type="InterPro" id="IPR016171">
    <property type="entry name" value="Vanillyl_alc_oxidase_C-sub2"/>
</dbReference>
<dbReference type="GO" id="GO:0008720">
    <property type="term" value="F:D-lactate dehydrogenase (NAD+) activity"/>
    <property type="evidence" value="ECO:0007669"/>
    <property type="project" value="TreeGrafter"/>
</dbReference>
<evidence type="ECO:0000313" key="10">
    <source>
        <dbReference type="EMBL" id="EON77540.1"/>
    </source>
</evidence>
<dbReference type="Pfam" id="PF13183">
    <property type="entry name" value="Fer4_8"/>
    <property type="match status" value="1"/>
</dbReference>
<evidence type="ECO:0000313" key="11">
    <source>
        <dbReference type="Proteomes" id="UP000013909"/>
    </source>
</evidence>
<organism evidence="10 11">
    <name type="scientific">Lunatimonas lonarensis</name>
    <dbReference type="NCBI Taxonomy" id="1232681"/>
    <lineage>
        <taxon>Bacteria</taxon>
        <taxon>Pseudomonadati</taxon>
        <taxon>Bacteroidota</taxon>
        <taxon>Cytophagia</taxon>
        <taxon>Cytophagales</taxon>
        <taxon>Cyclobacteriaceae</taxon>
    </lineage>
</organism>
<evidence type="ECO:0000256" key="6">
    <source>
        <dbReference type="ARBA" id="ARBA00023004"/>
    </source>
</evidence>
<keyword evidence="3" id="KW-0479">Metal-binding</keyword>
<dbReference type="InterPro" id="IPR017900">
    <property type="entry name" value="4Fe4S_Fe_S_CS"/>
</dbReference>
<reference evidence="10 11" key="1">
    <citation type="submission" date="2013-02" db="EMBL/GenBank/DDBJ databases">
        <title>A novel strain isolated from Lonar lake, Maharashtra, India.</title>
        <authorList>
            <person name="Singh A."/>
        </authorList>
    </citation>
    <scope>NUCLEOTIDE SEQUENCE [LARGE SCALE GENOMIC DNA]</scope>
    <source>
        <strain evidence="10 11">AK24</strain>
    </source>
</reference>
<dbReference type="PATRIC" id="fig|1288963.3.peg.1934"/>